<evidence type="ECO:0000313" key="2">
    <source>
        <dbReference type="Proteomes" id="UP000267029"/>
    </source>
</evidence>
<organism evidence="1 2">
    <name type="scientific">Mesocestoides corti</name>
    <name type="common">Flatworm</name>
    <dbReference type="NCBI Taxonomy" id="53468"/>
    <lineage>
        <taxon>Eukaryota</taxon>
        <taxon>Metazoa</taxon>
        <taxon>Spiralia</taxon>
        <taxon>Lophotrochozoa</taxon>
        <taxon>Platyhelminthes</taxon>
        <taxon>Cestoda</taxon>
        <taxon>Eucestoda</taxon>
        <taxon>Cyclophyllidea</taxon>
        <taxon>Mesocestoididae</taxon>
        <taxon>Mesocestoides</taxon>
    </lineage>
</organism>
<protein>
    <submittedName>
        <fullName evidence="1 3">Uncharacterized protein</fullName>
    </submittedName>
</protein>
<proteinExistence type="predicted"/>
<evidence type="ECO:0000313" key="3">
    <source>
        <dbReference type="WBParaSite" id="MCU_003300-RA"/>
    </source>
</evidence>
<gene>
    <name evidence="1" type="ORF">MCOS_LOCUS7144</name>
</gene>
<accession>A0A0R3UIA8</accession>
<reference evidence="1 2" key="1">
    <citation type="submission" date="2018-10" db="EMBL/GenBank/DDBJ databases">
        <authorList>
            <consortium name="Pathogen Informatics"/>
        </authorList>
    </citation>
    <scope>NUCLEOTIDE SEQUENCE [LARGE SCALE GENOMIC DNA]</scope>
</reference>
<reference evidence="3" key="2">
    <citation type="submission" date="2019-11" db="UniProtKB">
        <authorList>
            <consortium name="WormBaseParasite"/>
        </authorList>
    </citation>
    <scope>IDENTIFICATION</scope>
</reference>
<dbReference type="Proteomes" id="UP000267029">
    <property type="component" value="Unassembled WGS sequence"/>
</dbReference>
<name>A0A0R3UIA8_MESCO</name>
<evidence type="ECO:0000313" key="1">
    <source>
        <dbReference type="EMBL" id="VDD81141.1"/>
    </source>
</evidence>
<dbReference type="WBParaSite" id="MCU_003300-RA">
    <property type="protein sequence ID" value="MCU_003300-RA"/>
    <property type="gene ID" value="MCU_003300"/>
</dbReference>
<keyword evidence="2" id="KW-1185">Reference proteome</keyword>
<dbReference type="AlphaFoldDB" id="A0A0R3UIA8"/>
<dbReference type="EMBL" id="UXSR01005332">
    <property type="protein sequence ID" value="VDD81141.1"/>
    <property type="molecule type" value="Genomic_DNA"/>
</dbReference>
<sequence length="100" mass="11498">MQVRFVEHPMHSNAHTRLKDTDSSHELSVNQSVRTLEVRNYDQPCPQLRTLTHPANRELALRCLRSGRSGGRLMRSSIDKASLTCLHTLMYESPVWQLSL</sequence>